<feature type="transmembrane region" description="Helical" evidence="8">
    <location>
        <begin position="205"/>
        <end position="225"/>
    </location>
</feature>
<gene>
    <name evidence="9" type="ORF">HNQ39_000294</name>
</gene>
<dbReference type="AlphaFoldDB" id="A0A7W9SKX3"/>
<feature type="transmembrane region" description="Helical" evidence="8">
    <location>
        <begin position="137"/>
        <end position="167"/>
    </location>
</feature>
<dbReference type="Proteomes" id="UP000520814">
    <property type="component" value="Unassembled WGS sequence"/>
</dbReference>
<comment type="caution">
    <text evidence="9">The sequence shown here is derived from an EMBL/GenBank/DDBJ whole genome shotgun (WGS) entry which is preliminary data.</text>
</comment>
<dbReference type="InterPro" id="IPR002781">
    <property type="entry name" value="TM_pro_TauE-like"/>
</dbReference>
<evidence type="ECO:0000313" key="10">
    <source>
        <dbReference type="Proteomes" id="UP000520814"/>
    </source>
</evidence>
<keyword evidence="7 8" id="KW-0472">Membrane</keyword>
<dbReference type="Pfam" id="PF01925">
    <property type="entry name" value="TauE"/>
    <property type="match status" value="1"/>
</dbReference>
<protein>
    <recommendedName>
        <fullName evidence="8">Probable membrane transporter protein</fullName>
    </recommendedName>
</protein>
<dbReference type="EMBL" id="JACHGW010000001">
    <property type="protein sequence ID" value="MBB6048532.1"/>
    <property type="molecule type" value="Genomic_DNA"/>
</dbReference>
<evidence type="ECO:0000256" key="4">
    <source>
        <dbReference type="ARBA" id="ARBA00022475"/>
    </source>
</evidence>
<comment type="similarity">
    <text evidence="2 8">Belongs to the 4-toluene sulfonate uptake permease (TSUP) (TC 2.A.102) family.</text>
</comment>
<dbReference type="PANTHER" id="PTHR30269">
    <property type="entry name" value="TRANSMEMBRANE PROTEIN YFCA"/>
    <property type="match status" value="1"/>
</dbReference>
<evidence type="ECO:0000256" key="5">
    <source>
        <dbReference type="ARBA" id="ARBA00022692"/>
    </source>
</evidence>
<reference evidence="9 10" key="1">
    <citation type="submission" date="2020-08" db="EMBL/GenBank/DDBJ databases">
        <title>Genomic Encyclopedia of Type Strains, Phase IV (KMG-IV): sequencing the most valuable type-strain genomes for metagenomic binning, comparative biology and taxonomic classification.</title>
        <authorList>
            <person name="Goeker M."/>
        </authorList>
    </citation>
    <scope>NUCLEOTIDE SEQUENCE [LARGE SCALE GENOMIC DNA]</scope>
    <source>
        <strain evidence="9 10">DSM 23562</strain>
    </source>
</reference>
<evidence type="ECO:0000313" key="9">
    <source>
        <dbReference type="EMBL" id="MBB6048532.1"/>
    </source>
</evidence>
<feature type="transmembrane region" description="Helical" evidence="8">
    <location>
        <begin position="237"/>
        <end position="255"/>
    </location>
</feature>
<dbReference type="GO" id="GO:0005886">
    <property type="term" value="C:plasma membrane"/>
    <property type="evidence" value="ECO:0007669"/>
    <property type="project" value="UniProtKB-SubCell"/>
</dbReference>
<proteinExistence type="inferred from homology"/>
<feature type="transmembrane region" description="Helical" evidence="8">
    <location>
        <begin position="179"/>
        <end position="199"/>
    </location>
</feature>
<keyword evidence="4 8" id="KW-1003">Cell membrane</keyword>
<evidence type="ECO:0000256" key="8">
    <source>
        <dbReference type="RuleBase" id="RU363041"/>
    </source>
</evidence>
<keyword evidence="6 8" id="KW-1133">Transmembrane helix</keyword>
<evidence type="ECO:0000256" key="1">
    <source>
        <dbReference type="ARBA" id="ARBA00004651"/>
    </source>
</evidence>
<dbReference type="InterPro" id="IPR052017">
    <property type="entry name" value="TSUP"/>
</dbReference>
<evidence type="ECO:0000256" key="3">
    <source>
        <dbReference type="ARBA" id="ARBA00022448"/>
    </source>
</evidence>
<keyword evidence="3" id="KW-0813">Transport</keyword>
<dbReference type="RefSeq" id="WP_184192173.1">
    <property type="nucleotide sequence ID" value="NZ_JACHGW010000001.1"/>
</dbReference>
<dbReference type="PANTHER" id="PTHR30269:SF0">
    <property type="entry name" value="MEMBRANE TRANSPORTER PROTEIN YFCA-RELATED"/>
    <property type="match status" value="1"/>
</dbReference>
<evidence type="ECO:0000256" key="7">
    <source>
        <dbReference type="ARBA" id="ARBA00023136"/>
    </source>
</evidence>
<name>A0A7W9SKX3_ARMRO</name>
<evidence type="ECO:0000256" key="6">
    <source>
        <dbReference type="ARBA" id="ARBA00022989"/>
    </source>
</evidence>
<comment type="subcellular location">
    <subcellularLocation>
        <location evidence="1 8">Cell membrane</location>
        <topology evidence="1 8">Multi-pass membrane protein</topology>
    </subcellularLocation>
</comment>
<feature type="transmembrane region" description="Helical" evidence="8">
    <location>
        <begin position="73"/>
        <end position="92"/>
    </location>
</feature>
<keyword evidence="5 8" id="KW-0812">Transmembrane</keyword>
<organism evidence="9 10">
    <name type="scientific">Armatimonas rosea</name>
    <dbReference type="NCBI Taxonomy" id="685828"/>
    <lineage>
        <taxon>Bacteria</taxon>
        <taxon>Bacillati</taxon>
        <taxon>Armatimonadota</taxon>
        <taxon>Armatimonadia</taxon>
        <taxon>Armatimonadales</taxon>
        <taxon>Armatimonadaceae</taxon>
        <taxon>Armatimonas</taxon>
    </lineage>
</organism>
<feature type="transmembrane region" description="Helical" evidence="8">
    <location>
        <begin position="99"/>
        <end position="117"/>
    </location>
</feature>
<sequence>MTYLQLGLVFAASFVAGGVNSVAGGGTLLTFPVLLAGGLDSIVANATNSAGLAPGALASFLGYRKELAGLKQLMLPLALIALLGATIGALLLLATPTKIFDRLIPFLILAATLLFAFQDQLKKLGKRPASSGELDKITLTVGFFLLGVAVYGGYFGAGIGILTLAALGMLGMTEIHRMNGLKTIFTGGLNVVASVVLMLKGKVDFPIMGVMIVGAMLGGWLAVGVARKLGAGNVRKLVIAIGVVLSVQTLLRYWVFPP</sequence>
<keyword evidence="10" id="KW-1185">Reference proteome</keyword>
<evidence type="ECO:0000256" key="2">
    <source>
        <dbReference type="ARBA" id="ARBA00009142"/>
    </source>
</evidence>
<accession>A0A7W9SKX3</accession>